<dbReference type="Gene3D" id="2.30.30.40">
    <property type="entry name" value="SH3 Domains"/>
    <property type="match status" value="1"/>
</dbReference>
<accession>A0AAD3R7N4</accession>
<gene>
    <name evidence="2" type="ORF">AKAME5_001092200</name>
</gene>
<dbReference type="EMBL" id="BRZM01000035">
    <property type="protein sequence ID" value="GLD58847.1"/>
    <property type="molecule type" value="Genomic_DNA"/>
</dbReference>
<sequence length="318" mass="35471">MTAHRSEASAPMKASRGGSSPKPEKESCIARGEATPLPPRCWRIAQLLRRSLEEVTRVSGRIVESDVDSFYIRTHFSLKESPYGLGFNKVRVFVMVDTLYSGKLGSWLAVASQEPPRGGAALSGVQYLSQQVATGRLLGCPLIAHSSRNLRKTETSPPANPKQSSQHERIHFRGMTWISRDDRLSYLSAQVATSMYFERRPHELRTQTHRGWACTDRGGETLGDEVGCPQSLPSHALPGMRRPPQDEAALPIPSLHSAVVVPAVEQPVQLRCTKKDLYNMEGPYAESTMWPEAVYELQSPSRITEMKQPYRITTTLRM</sequence>
<dbReference type="GO" id="GO:0098609">
    <property type="term" value="P:cell-cell adhesion"/>
    <property type="evidence" value="ECO:0007669"/>
    <property type="project" value="TreeGrafter"/>
</dbReference>
<feature type="compositionally biased region" description="Polar residues" evidence="1">
    <location>
        <begin position="155"/>
        <end position="164"/>
    </location>
</feature>
<dbReference type="Proteomes" id="UP001279410">
    <property type="component" value="Unassembled WGS sequence"/>
</dbReference>
<organism evidence="2 3">
    <name type="scientific">Lates japonicus</name>
    <name type="common">Japanese lates</name>
    <dbReference type="NCBI Taxonomy" id="270547"/>
    <lineage>
        <taxon>Eukaryota</taxon>
        <taxon>Metazoa</taxon>
        <taxon>Chordata</taxon>
        <taxon>Craniata</taxon>
        <taxon>Vertebrata</taxon>
        <taxon>Euteleostomi</taxon>
        <taxon>Actinopterygii</taxon>
        <taxon>Neopterygii</taxon>
        <taxon>Teleostei</taxon>
        <taxon>Neoteleostei</taxon>
        <taxon>Acanthomorphata</taxon>
        <taxon>Carangaria</taxon>
        <taxon>Carangaria incertae sedis</taxon>
        <taxon>Centropomidae</taxon>
        <taxon>Lates</taxon>
    </lineage>
</organism>
<evidence type="ECO:0000313" key="2">
    <source>
        <dbReference type="EMBL" id="GLD58847.1"/>
    </source>
</evidence>
<name>A0AAD3R7N4_LATJO</name>
<dbReference type="GO" id="GO:0150105">
    <property type="term" value="P:protein localization to cell-cell junction"/>
    <property type="evidence" value="ECO:0007669"/>
    <property type="project" value="TreeGrafter"/>
</dbReference>
<comment type="caution">
    <text evidence="2">The sequence shown here is derived from an EMBL/GenBank/DDBJ whole genome shotgun (WGS) entry which is preliminary data.</text>
</comment>
<dbReference type="GO" id="GO:0005923">
    <property type="term" value="C:bicellular tight junction"/>
    <property type="evidence" value="ECO:0007669"/>
    <property type="project" value="TreeGrafter"/>
</dbReference>
<evidence type="ECO:0000313" key="3">
    <source>
        <dbReference type="Proteomes" id="UP001279410"/>
    </source>
</evidence>
<reference evidence="2" key="1">
    <citation type="submission" date="2022-08" db="EMBL/GenBank/DDBJ databases">
        <title>Genome sequencing of akame (Lates japonicus).</title>
        <authorList>
            <person name="Hashiguchi Y."/>
            <person name="Takahashi H."/>
        </authorList>
    </citation>
    <scope>NUCLEOTIDE SEQUENCE</scope>
    <source>
        <strain evidence="2">Kochi</strain>
    </source>
</reference>
<dbReference type="PANTHER" id="PTHR13865">
    <property type="entry name" value="TIGHT JUNCTION PROTEIN"/>
    <property type="match status" value="1"/>
</dbReference>
<keyword evidence="3" id="KW-1185">Reference proteome</keyword>
<dbReference type="AlphaFoldDB" id="A0AAD3R7N4"/>
<dbReference type="GO" id="GO:0050839">
    <property type="term" value="F:cell adhesion molecule binding"/>
    <property type="evidence" value="ECO:0007669"/>
    <property type="project" value="TreeGrafter"/>
</dbReference>
<dbReference type="GO" id="GO:1905605">
    <property type="term" value="P:positive regulation of blood-brain barrier permeability"/>
    <property type="evidence" value="ECO:0007669"/>
    <property type="project" value="TreeGrafter"/>
</dbReference>
<dbReference type="GO" id="GO:0090557">
    <property type="term" value="P:establishment of endothelial intestinal barrier"/>
    <property type="evidence" value="ECO:0007669"/>
    <property type="project" value="TreeGrafter"/>
</dbReference>
<feature type="region of interest" description="Disordered" evidence="1">
    <location>
        <begin position="1"/>
        <end position="31"/>
    </location>
</feature>
<feature type="region of interest" description="Disordered" evidence="1">
    <location>
        <begin position="149"/>
        <end position="168"/>
    </location>
</feature>
<dbReference type="PANTHER" id="PTHR13865:SF25">
    <property type="entry name" value="TIGHT JUNCTION PROTEIN ZO-1"/>
    <property type="match status" value="1"/>
</dbReference>
<proteinExistence type="predicted"/>
<evidence type="ECO:0000256" key="1">
    <source>
        <dbReference type="SAM" id="MobiDB-lite"/>
    </source>
</evidence>
<dbReference type="GO" id="GO:0005886">
    <property type="term" value="C:plasma membrane"/>
    <property type="evidence" value="ECO:0007669"/>
    <property type="project" value="TreeGrafter"/>
</dbReference>
<protein>
    <submittedName>
        <fullName evidence="2">Tight junction protein ZO-1-like isoform X1</fullName>
    </submittedName>
</protein>
<dbReference type="GO" id="GO:0045216">
    <property type="term" value="P:cell-cell junction organization"/>
    <property type="evidence" value="ECO:0007669"/>
    <property type="project" value="TreeGrafter"/>
</dbReference>